<name>A0A371ISK2_9FIRM</name>
<dbReference type="RefSeq" id="WP_095404431.1">
    <property type="nucleotide sequence ID" value="NZ_NOJZ02000012.1"/>
</dbReference>
<dbReference type="GO" id="GO:0016740">
    <property type="term" value="F:transferase activity"/>
    <property type="evidence" value="ECO:0007669"/>
    <property type="project" value="UniProtKB-KW"/>
</dbReference>
<evidence type="ECO:0000313" key="1">
    <source>
        <dbReference type="EMBL" id="RDY23470.1"/>
    </source>
</evidence>
<keyword evidence="1" id="KW-0808">Transferase</keyword>
<protein>
    <submittedName>
        <fullName evidence="1">Glycosyltransferase</fullName>
    </submittedName>
</protein>
<dbReference type="EMBL" id="NOJZ02000012">
    <property type="protein sequence ID" value="RDY23470.1"/>
    <property type="molecule type" value="Genomic_DNA"/>
</dbReference>
<organism evidence="1 2">
    <name type="scientific">Romboutsia maritimum</name>
    <dbReference type="NCBI Taxonomy" id="2020948"/>
    <lineage>
        <taxon>Bacteria</taxon>
        <taxon>Bacillati</taxon>
        <taxon>Bacillota</taxon>
        <taxon>Clostridia</taxon>
        <taxon>Peptostreptococcales</taxon>
        <taxon>Peptostreptococcaceae</taxon>
        <taxon>Romboutsia</taxon>
    </lineage>
</organism>
<gene>
    <name evidence="1" type="ORF">CHF27_008270</name>
</gene>
<proteinExistence type="predicted"/>
<comment type="caution">
    <text evidence="1">The sequence shown here is derived from an EMBL/GenBank/DDBJ whole genome shotgun (WGS) entry which is preliminary data.</text>
</comment>
<dbReference type="OrthoDB" id="2603324at2"/>
<accession>A0A371ISK2</accession>
<dbReference type="Proteomes" id="UP000243494">
    <property type="component" value="Unassembled WGS sequence"/>
</dbReference>
<dbReference type="AlphaFoldDB" id="A0A371ISK2"/>
<sequence>MSKIFKNLLLSFFLLALILIPFKTQALEITHSKDIPCNKAACDLKMAERRLWMDHVSWTRSFIISDLSSLKDKGLVLERLLKNQDDIGNSIKPYYGEEAGNKLATLLREHIELAGQVTNAAKSGNKEDLEKYNKLWYENADKIANFLSSANPNFSDKTLKSMLYKHLQFVTDQVVDRLNNDYKADIEAYDKGESHMIMFADVLTDGIIKQFPQKFK</sequence>
<keyword evidence="2" id="KW-1185">Reference proteome</keyword>
<reference evidence="1 2" key="1">
    <citation type="journal article" date="2017" name="Genome Announc.">
        <title>Draft Genome Sequence of Romboutsia maritimum sp. nov. Strain CCRI-22766(T), Isolated from Coastal Estuarine Mud.</title>
        <authorList>
            <person name="Maheux A.F."/>
            <person name="Boudreau D.K."/>
            <person name="Berube E."/>
            <person name="Boissinot M."/>
            <person name="Raymond F."/>
            <person name="Brodeur S."/>
            <person name="Corbeil J."/>
            <person name="Brightwell G."/>
            <person name="Broda D."/>
            <person name="Omar R.F."/>
            <person name="Bergeron M.G."/>
        </authorList>
    </citation>
    <scope>NUCLEOTIDE SEQUENCE [LARGE SCALE GENOMIC DNA]</scope>
    <source>
        <strain evidence="1 2">CCRI-22766</strain>
    </source>
</reference>
<evidence type="ECO:0000313" key="2">
    <source>
        <dbReference type="Proteomes" id="UP000243494"/>
    </source>
</evidence>